<dbReference type="PROSITE" id="PS51053">
    <property type="entry name" value="SERTA"/>
    <property type="match status" value="1"/>
</dbReference>
<proteinExistence type="predicted"/>
<evidence type="ECO:0000259" key="2">
    <source>
        <dbReference type="PROSITE" id="PS51053"/>
    </source>
</evidence>
<evidence type="ECO:0000313" key="4">
    <source>
        <dbReference type="Proteomes" id="UP000830375"/>
    </source>
</evidence>
<dbReference type="InterPro" id="IPR009263">
    <property type="entry name" value="SERTA_dom"/>
</dbReference>
<name>A0ABQ8LMW0_LABRO</name>
<dbReference type="PANTHER" id="PTHR16277">
    <property type="entry name" value="CELL DIVISION CYCLE ASSOCIATED PROTEIN 4/SERTA DOMAIN-CONTAINING PROTEIN 2"/>
    <property type="match status" value="1"/>
</dbReference>
<comment type="caution">
    <text evidence="3">The sequence shown here is derived from an EMBL/GenBank/DDBJ whole genome shotgun (WGS) entry which is preliminary data.</text>
</comment>
<dbReference type="GO" id="GO:0051301">
    <property type="term" value="P:cell division"/>
    <property type="evidence" value="ECO:0007669"/>
    <property type="project" value="UniProtKB-KW"/>
</dbReference>
<protein>
    <submittedName>
        <fullName evidence="3">Cell division cycle-associated protein 4</fullName>
    </submittedName>
</protein>
<keyword evidence="4" id="KW-1185">Reference proteome</keyword>
<reference evidence="3 4" key="1">
    <citation type="submission" date="2022-01" db="EMBL/GenBank/DDBJ databases">
        <title>A high-quality chromosome-level genome assembly of rohu carp, Labeo rohita.</title>
        <authorList>
            <person name="Arick M.A. II"/>
            <person name="Hsu C.-Y."/>
            <person name="Magbanua Z."/>
            <person name="Pechanova O."/>
            <person name="Grover C."/>
            <person name="Miller E."/>
            <person name="Thrash A."/>
            <person name="Ezzel L."/>
            <person name="Alam S."/>
            <person name="Benzie J."/>
            <person name="Hamilton M."/>
            <person name="Karsi A."/>
            <person name="Lawrence M.L."/>
            <person name="Peterson D.G."/>
        </authorList>
    </citation>
    <scope>NUCLEOTIDE SEQUENCE [LARGE SCALE GENOMIC DNA]</scope>
    <source>
        <strain evidence="4">BAU-BD-2019</strain>
        <tissue evidence="3">Blood</tissue>
    </source>
</reference>
<sequence length="458" mass="50915">MACCRSRRKRPPPSALSLLQLAASRCLPYAHCNLCWRGRRSCCFNDLDPRWLNARSISKSGMFAEVIVRSMFSRPCYLPLHVMCVFPKYISLSRAFCRHGKRMEKLKMLFGLAVNEAKLTSQRTRLKNQNGFHLCRLSREVYTFVSPSRMSGSLSALFDHVSAVGEGKLNMFSKGTKRKFSDGDEELSDESLVGARVASSYSLQRQSLLDMSLIKLQLCHMLVEPNLCRSVLIANTVRQIQEEMTHDGSWHMVTEAFCGTGQSPSERLVATEVLCRSREQDAEPKLFSVISYEGCREEEVVADETLCSVSVSETVSNVCLAGRIGQCWEKSELSDVERDEEALEDSRLGSGEDEEIDTEDGASTEGPKTIGQVFGTFEIKNGSPGPDSALEELFSDVDTSYYDLDTMLTGMQSAPKMGPYDLLDSLAPSHSSPSIVSPPNCRSDLNELDHIMEIIVGS</sequence>
<dbReference type="PANTHER" id="PTHR16277:SF6">
    <property type="entry name" value="CELL DIVISION CYCLE-ASSOCIATED PROTEIN 4"/>
    <property type="match status" value="1"/>
</dbReference>
<accession>A0ABQ8LMW0</accession>
<dbReference type="Pfam" id="PF06031">
    <property type="entry name" value="SERTA"/>
    <property type="match status" value="1"/>
</dbReference>
<dbReference type="EMBL" id="JACTAM010000020">
    <property type="protein sequence ID" value="KAI2651981.1"/>
    <property type="molecule type" value="Genomic_DNA"/>
</dbReference>
<feature type="compositionally biased region" description="Acidic residues" evidence="1">
    <location>
        <begin position="351"/>
        <end position="362"/>
    </location>
</feature>
<dbReference type="InterPro" id="IPR052262">
    <property type="entry name" value="E2F-SERTA_domain_protein"/>
</dbReference>
<feature type="domain" description="SERTA" evidence="2">
    <location>
        <begin position="201"/>
        <end position="248"/>
    </location>
</feature>
<keyword evidence="3" id="KW-0132">Cell division</keyword>
<evidence type="ECO:0000256" key="1">
    <source>
        <dbReference type="SAM" id="MobiDB-lite"/>
    </source>
</evidence>
<keyword evidence="3" id="KW-0131">Cell cycle</keyword>
<dbReference type="Proteomes" id="UP000830375">
    <property type="component" value="Unassembled WGS sequence"/>
</dbReference>
<evidence type="ECO:0000313" key="3">
    <source>
        <dbReference type="EMBL" id="KAI2651981.1"/>
    </source>
</evidence>
<gene>
    <name evidence="3" type="ORF">H4Q32_014793</name>
</gene>
<feature type="region of interest" description="Disordered" evidence="1">
    <location>
        <begin position="334"/>
        <end position="369"/>
    </location>
</feature>
<organism evidence="3 4">
    <name type="scientific">Labeo rohita</name>
    <name type="common">Indian major carp</name>
    <name type="synonym">Cyprinus rohita</name>
    <dbReference type="NCBI Taxonomy" id="84645"/>
    <lineage>
        <taxon>Eukaryota</taxon>
        <taxon>Metazoa</taxon>
        <taxon>Chordata</taxon>
        <taxon>Craniata</taxon>
        <taxon>Vertebrata</taxon>
        <taxon>Euteleostomi</taxon>
        <taxon>Actinopterygii</taxon>
        <taxon>Neopterygii</taxon>
        <taxon>Teleostei</taxon>
        <taxon>Ostariophysi</taxon>
        <taxon>Cypriniformes</taxon>
        <taxon>Cyprinidae</taxon>
        <taxon>Labeoninae</taxon>
        <taxon>Labeonini</taxon>
        <taxon>Labeo</taxon>
    </lineage>
</organism>